<reference evidence="1" key="1">
    <citation type="journal article" date="2015" name="Nature">
        <title>Complex archaea that bridge the gap between prokaryotes and eukaryotes.</title>
        <authorList>
            <person name="Spang A."/>
            <person name="Saw J.H."/>
            <person name="Jorgensen S.L."/>
            <person name="Zaremba-Niedzwiedzka K."/>
            <person name="Martijn J."/>
            <person name="Lind A.E."/>
            <person name="van Eijk R."/>
            <person name="Schleper C."/>
            <person name="Guy L."/>
            <person name="Ettema T.J."/>
        </authorList>
    </citation>
    <scope>NUCLEOTIDE SEQUENCE</scope>
</reference>
<organism evidence="1">
    <name type="scientific">marine sediment metagenome</name>
    <dbReference type="NCBI Taxonomy" id="412755"/>
    <lineage>
        <taxon>unclassified sequences</taxon>
        <taxon>metagenomes</taxon>
        <taxon>ecological metagenomes</taxon>
    </lineage>
</organism>
<gene>
    <name evidence="1" type="ORF">LCGC14_2742000</name>
</gene>
<sequence>MYKKLKLPRQASKAYIEIFRRGHIAGYQLGLDTTKVTADKLVANNNMEVERYRVESLRLANISVESLAKLGEAYARIIMYGSDQRFAKKNEKQGY</sequence>
<comment type="caution">
    <text evidence="1">The sequence shown here is derived from an EMBL/GenBank/DDBJ whole genome shotgun (WGS) entry which is preliminary data.</text>
</comment>
<proteinExistence type="predicted"/>
<dbReference type="EMBL" id="LAZR01049900">
    <property type="protein sequence ID" value="KKK88558.1"/>
    <property type="molecule type" value="Genomic_DNA"/>
</dbReference>
<name>A0A0F8Z484_9ZZZZ</name>
<dbReference type="AlphaFoldDB" id="A0A0F8Z484"/>
<evidence type="ECO:0000313" key="1">
    <source>
        <dbReference type="EMBL" id="KKK88558.1"/>
    </source>
</evidence>
<protein>
    <submittedName>
        <fullName evidence="1">Uncharacterized protein</fullName>
    </submittedName>
</protein>
<accession>A0A0F8Z484</accession>